<evidence type="ECO:0000313" key="2">
    <source>
        <dbReference type="EMBL" id="GAB0207674.1"/>
    </source>
</evidence>
<dbReference type="PANTHER" id="PTHR33332">
    <property type="entry name" value="REVERSE TRANSCRIPTASE DOMAIN-CONTAINING PROTEIN"/>
    <property type="match status" value="1"/>
</dbReference>
<name>A0ABC9YC78_GRUJA</name>
<organism evidence="2 3">
    <name type="scientific">Grus japonensis</name>
    <name type="common">Japanese crane</name>
    <name type="synonym">Red-crowned crane</name>
    <dbReference type="NCBI Taxonomy" id="30415"/>
    <lineage>
        <taxon>Eukaryota</taxon>
        <taxon>Metazoa</taxon>
        <taxon>Chordata</taxon>
        <taxon>Craniata</taxon>
        <taxon>Vertebrata</taxon>
        <taxon>Euteleostomi</taxon>
        <taxon>Archelosauria</taxon>
        <taxon>Archosauria</taxon>
        <taxon>Dinosauria</taxon>
        <taxon>Saurischia</taxon>
        <taxon>Theropoda</taxon>
        <taxon>Coelurosauria</taxon>
        <taxon>Aves</taxon>
        <taxon>Neognathae</taxon>
        <taxon>Neoaves</taxon>
        <taxon>Gruiformes</taxon>
        <taxon>Gruidae</taxon>
        <taxon>Grus</taxon>
    </lineage>
</organism>
<dbReference type="Pfam" id="PF00078">
    <property type="entry name" value="RVT_1"/>
    <property type="match status" value="1"/>
</dbReference>
<feature type="domain" description="Reverse transcriptase" evidence="1">
    <location>
        <begin position="6"/>
        <end position="118"/>
    </location>
</feature>
<comment type="caution">
    <text evidence="2">The sequence shown here is derived from an EMBL/GenBank/DDBJ whole genome shotgun (WGS) entry which is preliminary data.</text>
</comment>
<dbReference type="Proteomes" id="UP001623348">
    <property type="component" value="Unassembled WGS sequence"/>
</dbReference>
<dbReference type="InterPro" id="IPR000477">
    <property type="entry name" value="RT_dom"/>
</dbReference>
<dbReference type="EMBL" id="BAAFJT010000241">
    <property type="protein sequence ID" value="GAB0207674.1"/>
    <property type="molecule type" value="Genomic_DNA"/>
</dbReference>
<dbReference type="AlphaFoldDB" id="A0ABC9YC78"/>
<evidence type="ECO:0000259" key="1">
    <source>
        <dbReference type="Pfam" id="PF00078"/>
    </source>
</evidence>
<proteinExistence type="predicted"/>
<evidence type="ECO:0000313" key="3">
    <source>
        <dbReference type="Proteomes" id="UP001623348"/>
    </source>
</evidence>
<accession>A0ABC9YC78</accession>
<sequence>MDKLLTYGLDEQTVTWIEVWLNGRAQRVAISIATSSWKPVTSGVAQGLILGPILFNIFINDLDDAAECTLSKYADNTKLEVADRPEGGTAIQRDLNRLEKWADRNLMKFNKGKCQVLHLERNKPRHQYILGG</sequence>
<protein>
    <submittedName>
        <fullName evidence="2">Mitochondrial enolase superfamily member 1</fullName>
    </submittedName>
</protein>
<gene>
    <name evidence="2" type="ORF">GRJ2_003233100</name>
</gene>
<reference evidence="2 3" key="1">
    <citation type="submission" date="2024-06" db="EMBL/GenBank/DDBJ databases">
        <title>The draft genome of Grus japonensis, version 3.</title>
        <authorList>
            <person name="Nabeshima K."/>
            <person name="Suzuki S."/>
            <person name="Onuma M."/>
        </authorList>
    </citation>
    <scope>NUCLEOTIDE SEQUENCE [LARGE SCALE GENOMIC DNA]</scope>
    <source>
        <strain evidence="2 3">451A</strain>
    </source>
</reference>
<keyword evidence="3" id="KW-1185">Reference proteome</keyword>